<feature type="compositionally biased region" description="Polar residues" evidence="11">
    <location>
        <begin position="88"/>
        <end position="100"/>
    </location>
</feature>
<dbReference type="InterPro" id="IPR000261">
    <property type="entry name" value="EH_dom"/>
</dbReference>
<feature type="domain" description="EH" evidence="12">
    <location>
        <begin position="1"/>
        <end position="52"/>
    </location>
</feature>
<dbReference type="STRING" id="4846.A0A367J2V3"/>
<keyword evidence="14" id="KW-1185">Reference proteome</keyword>
<keyword evidence="4" id="KW-0963">Cytoplasm</keyword>
<sequence>MSSFRNLSDTHNQGKLNLNEFAVAMHLLYRKLNGYNVPETLPPELVPPSTRDLTDSVSKLKQTILDGIAKKKYIDNFSSSPSLLSPSTQTKPRSTSPSRNATKKKESDDNDAEVGYVSSARRMGPDRTRGRDPSSAVTSSSYGYRGKTTRIFDLRKEIEENKKTLQNLEQESTPKLATPYNELSALDKKNIDEIREKVKELQTEIAKSGNEHGRDAWGIYIQKSAELSSVAEEEKSLAAEVEYMLDVTLSGLLAQVNETENDLMNRKIQVVSQSASRGGEPPLDIVGTGPGGQITESDRIRAKAKAMVAARMGKITGKSTENNTKAEIDRIKQERDEFNFYTESIQDNIREIQEALRAIGLEMSMIGLDIRKQDQDQKKIEERGRFEYGENVARDLKEFITELKYDAALAKAPEIDPSFESRFPVF</sequence>
<evidence type="ECO:0000256" key="7">
    <source>
        <dbReference type="ARBA" id="ARBA00023054"/>
    </source>
</evidence>
<dbReference type="SUPFAM" id="SSF47473">
    <property type="entry name" value="EF-hand"/>
    <property type="match status" value="1"/>
</dbReference>
<keyword evidence="8" id="KW-0472">Membrane</keyword>
<protein>
    <submittedName>
        <fullName evidence="13">Actin organization and endocytosis protein</fullName>
    </submittedName>
</protein>
<dbReference type="Gene3D" id="1.10.238.10">
    <property type="entry name" value="EF-hand"/>
    <property type="match status" value="1"/>
</dbReference>
<feature type="region of interest" description="Disordered" evidence="11">
    <location>
        <begin position="273"/>
        <end position="295"/>
    </location>
</feature>
<dbReference type="GO" id="GO:0030479">
    <property type="term" value="C:actin cortical patch"/>
    <property type="evidence" value="ECO:0007669"/>
    <property type="project" value="UniProtKB-SubCell"/>
</dbReference>
<feature type="coiled-coil region" evidence="10">
    <location>
        <begin position="151"/>
        <end position="211"/>
    </location>
</feature>
<evidence type="ECO:0000313" key="14">
    <source>
        <dbReference type="Proteomes" id="UP000253551"/>
    </source>
</evidence>
<evidence type="ECO:0000256" key="3">
    <source>
        <dbReference type="ARBA" id="ARBA00004413"/>
    </source>
</evidence>
<evidence type="ECO:0000259" key="12">
    <source>
        <dbReference type="PROSITE" id="PS50031"/>
    </source>
</evidence>
<proteinExistence type="predicted"/>
<keyword evidence="7 10" id="KW-0175">Coiled coil</keyword>
<dbReference type="AlphaFoldDB" id="A0A367J2V3"/>
<feature type="compositionally biased region" description="Basic and acidic residues" evidence="11">
    <location>
        <begin position="123"/>
        <end position="132"/>
    </location>
</feature>
<dbReference type="Proteomes" id="UP000253551">
    <property type="component" value="Unassembled WGS sequence"/>
</dbReference>
<evidence type="ECO:0000313" key="13">
    <source>
        <dbReference type="EMBL" id="RCH84268.1"/>
    </source>
</evidence>
<evidence type="ECO:0000256" key="1">
    <source>
        <dbReference type="ARBA" id="ARBA00004125"/>
    </source>
</evidence>
<dbReference type="GO" id="GO:0005886">
    <property type="term" value="C:plasma membrane"/>
    <property type="evidence" value="ECO:0007669"/>
    <property type="project" value="TreeGrafter"/>
</dbReference>
<feature type="region of interest" description="Disordered" evidence="11">
    <location>
        <begin position="79"/>
        <end position="142"/>
    </location>
</feature>
<dbReference type="OrthoDB" id="1716625at2759"/>
<dbReference type="SMART" id="SM00027">
    <property type="entry name" value="EH"/>
    <property type="match status" value="1"/>
</dbReference>
<keyword evidence="5" id="KW-0254">Endocytosis</keyword>
<dbReference type="PANTHER" id="PTHR11216">
    <property type="entry name" value="EH DOMAIN"/>
    <property type="match status" value="1"/>
</dbReference>
<dbReference type="PROSITE" id="PS50031">
    <property type="entry name" value="EH"/>
    <property type="match status" value="1"/>
</dbReference>
<dbReference type="GO" id="GO:0005768">
    <property type="term" value="C:endosome"/>
    <property type="evidence" value="ECO:0007669"/>
    <property type="project" value="UniProtKB-SubCell"/>
</dbReference>
<reference evidence="13 14" key="1">
    <citation type="journal article" date="2018" name="G3 (Bethesda)">
        <title>Phylogenetic and Phylogenomic Definition of Rhizopus Species.</title>
        <authorList>
            <person name="Gryganskyi A.P."/>
            <person name="Golan J."/>
            <person name="Dolatabadi S."/>
            <person name="Mondo S."/>
            <person name="Robb S."/>
            <person name="Idnurm A."/>
            <person name="Muszewska A."/>
            <person name="Steczkiewicz K."/>
            <person name="Masonjones S."/>
            <person name="Liao H.L."/>
            <person name="Gajdeczka M.T."/>
            <person name="Anike F."/>
            <person name="Vuek A."/>
            <person name="Anishchenko I.M."/>
            <person name="Voigt K."/>
            <person name="de Hoog G.S."/>
            <person name="Smith M.E."/>
            <person name="Heitman J."/>
            <person name="Vilgalys R."/>
            <person name="Stajich J.E."/>
        </authorList>
    </citation>
    <scope>NUCLEOTIDE SEQUENCE [LARGE SCALE GENOMIC DNA]</scope>
    <source>
        <strain evidence="13 14">LSU 92-RS-03</strain>
    </source>
</reference>
<dbReference type="GO" id="GO:0016197">
    <property type="term" value="P:endosomal transport"/>
    <property type="evidence" value="ECO:0007669"/>
    <property type="project" value="TreeGrafter"/>
</dbReference>
<keyword evidence="6" id="KW-0677">Repeat</keyword>
<comment type="subcellular location">
    <subcellularLocation>
        <location evidence="3">Cell membrane</location>
        <topology evidence="3">Peripheral membrane protein</topology>
        <orientation evidence="3">Cytoplasmic side</orientation>
    </subcellularLocation>
    <subcellularLocation>
        <location evidence="2">Cytoplasm</location>
        <location evidence="2">Cytoskeleton</location>
        <location evidence="2">Actin patch</location>
    </subcellularLocation>
    <subcellularLocation>
        <location evidence="1">Endosome membrane</location>
        <topology evidence="1">Peripheral membrane protein</topology>
        <orientation evidence="1">Cytoplasmic side</orientation>
    </subcellularLocation>
</comment>
<accession>A0A367J2V3</accession>
<name>A0A367J2V3_RHIST</name>
<evidence type="ECO:0000256" key="2">
    <source>
        <dbReference type="ARBA" id="ARBA00004134"/>
    </source>
</evidence>
<dbReference type="EMBL" id="PJQM01004493">
    <property type="protein sequence ID" value="RCH84268.1"/>
    <property type="molecule type" value="Genomic_DNA"/>
</dbReference>
<gene>
    <name evidence="13" type="primary">PAN1_1</name>
    <name evidence="13" type="ORF">CU098_000039</name>
</gene>
<dbReference type="GO" id="GO:0006897">
    <property type="term" value="P:endocytosis"/>
    <property type="evidence" value="ECO:0007669"/>
    <property type="project" value="TreeGrafter"/>
</dbReference>
<evidence type="ECO:0000256" key="5">
    <source>
        <dbReference type="ARBA" id="ARBA00022583"/>
    </source>
</evidence>
<keyword evidence="9" id="KW-0206">Cytoskeleton</keyword>
<evidence type="ECO:0000256" key="8">
    <source>
        <dbReference type="ARBA" id="ARBA00023136"/>
    </source>
</evidence>
<evidence type="ECO:0000256" key="11">
    <source>
        <dbReference type="SAM" id="MobiDB-lite"/>
    </source>
</evidence>
<evidence type="ECO:0000256" key="10">
    <source>
        <dbReference type="SAM" id="Coils"/>
    </source>
</evidence>
<comment type="caution">
    <text evidence="13">The sequence shown here is derived from an EMBL/GenBank/DDBJ whole genome shotgun (WGS) entry which is preliminary data.</text>
</comment>
<dbReference type="InterPro" id="IPR011992">
    <property type="entry name" value="EF-hand-dom_pair"/>
</dbReference>
<evidence type="ECO:0000256" key="4">
    <source>
        <dbReference type="ARBA" id="ARBA00022490"/>
    </source>
</evidence>
<evidence type="ECO:0000256" key="6">
    <source>
        <dbReference type="ARBA" id="ARBA00022737"/>
    </source>
</evidence>
<organism evidence="13 14">
    <name type="scientific">Rhizopus stolonifer</name>
    <name type="common">Rhizopus nigricans</name>
    <dbReference type="NCBI Taxonomy" id="4846"/>
    <lineage>
        <taxon>Eukaryota</taxon>
        <taxon>Fungi</taxon>
        <taxon>Fungi incertae sedis</taxon>
        <taxon>Mucoromycota</taxon>
        <taxon>Mucoromycotina</taxon>
        <taxon>Mucoromycetes</taxon>
        <taxon>Mucorales</taxon>
        <taxon>Mucorineae</taxon>
        <taxon>Rhizopodaceae</taxon>
        <taxon>Rhizopus</taxon>
    </lineage>
</organism>
<dbReference type="Pfam" id="PF12763">
    <property type="entry name" value="EH"/>
    <property type="match status" value="1"/>
</dbReference>
<evidence type="ECO:0000256" key="9">
    <source>
        <dbReference type="ARBA" id="ARBA00023212"/>
    </source>
</evidence>
<dbReference type="PANTHER" id="PTHR11216:SF173">
    <property type="entry name" value="ACTIN CYTOSKELETON-REGULATORY COMPLEX PROTEIN PAN1"/>
    <property type="match status" value="1"/>
</dbReference>